<evidence type="ECO:0000256" key="1">
    <source>
        <dbReference type="PROSITE-ProRule" id="PRU00834"/>
    </source>
</evidence>
<evidence type="ECO:0000256" key="2">
    <source>
        <dbReference type="SAM" id="MobiDB-lite"/>
    </source>
</evidence>
<feature type="region of interest" description="Disordered" evidence="2">
    <location>
        <begin position="76"/>
        <end position="95"/>
    </location>
</feature>
<name>A0ABD3HM97_9MARC</name>
<keyword evidence="1" id="KW-0862">Zinc</keyword>
<dbReference type="PANTHER" id="PTHR20922">
    <property type="entry name" value="DNL-TYPE ZINC FINGER PROTEIN"/>
    <property type="match status" value="1"/>
</dbReference>
<feature type="region of interest" description="Disordered" evidence="2">
    <location>
        <begin position="143"/>
        <end position="168"/>
    </location>
</feature>
<keyword evidence="1" id="KW-0863">Zinc-finger</keyword>
<dbReference type="GO" id="GO:0008270">
    <property type="term" value="F:zinc ion binding"/>
    <property type="evidence" value="ECO:0007669"/>
    <property type="project" value="UniProtKB-KW"/>
</dbReference>
<evidence type="ECO:0000313" key="5">
    <source>
        <dbReference type="Proteomes" id="UP001633002"/>
    </source>
</evidence>
<dbReference type="InterPro" id="IPR007853">
    <property type="entry name" value="Znf_DNL-typ"/>
</dbReference>
<protein>
    <recommendedName>
        <fullName evidence="3">DNL-type domain-containing protein</fullName>
    </recommendedName>
</protein>
<dbReference type="PANTHER" id="PTHR20922:SF15">
    <property type="entry name" value="A_TM021B04.14 PROTEIN"/>
    <property type="match status" value="1"/>
</dbReference>
<organism evidence="4 5">
    <name type="scientific">Riccia sorocarpa</name>
    <dbReference type="NCBI Taxonomy" id="122646"/>
    <lineage>
        <taxon>Eukaryota</taxon>
        <taxon>Viridiplantae</taxon>
        <taxon>Streptophyta</taxon>
        <taxon>Embryophyta</taxon>
        <taxon>Marchantiophyta</taxon>
        <taxon>Marchantiopsida</taxon>
        <taxon>Marchantiidae</taxon>
        <taxon>Marchantiales</taxon>
        <taxon>Ricciaceae</taxon>
        <taxon>Riccia</taxon>
    </lineage>
</organism>
<keyword evidence="1" id="KW-0479">Metal-binding</keyword>
<evidence type="ECO:0000259" key="3">
    <source>
        <dbReference type="PROSITE" id="PS51501"/>
    </source>
</evidence>
<feature type="domain" description="DNL-type" evidence="3">
    <location>
        <begin position="171"/>
        <end position="261"/>
    </location>
</feature>
<reference evidence="4 5" key="1">
    <citation type="submission" date="2024-09" db="EMBL/GenBank/DDBJ databases">
        <title>Chromosome-scale assembly of Riccia sorocarpa.</title>
        <authorList>
            <person name="Paukszto L."/>
        </authorList>
    </citation>
    <scope>NUCLEOTIDE SEQUENCE [LARGE SCALE GENOMIC DNA]</scope>
    <source>
        <strain evidence="4">LP-2024</strain>
        <tissue evidence="4">Aerial parts of the thallus</tissue>
    </source>
</reference>
<dbReference type="Proteomes" id="UP001633002">
    <property type="component" value="Unassembled WGS sequence"/>
</dbReference>
<gene>
    <name evidence="4" type="ORF">R1sor_016793</name>
</gene>
<dbReference type="EMBL" id="JBJQOH010000004">
    <property type="protein sequence ID" value="KAL3690484.1"/>
    <property type="molecule type" value="Genomic_DNA"/>
</dbReference>
<dbReference type="AlphaFoldDB" id="A0ABD3HM97"/>
<comment type="caution">
    <text evidence="4">The sequence shown here is derived from an EMBL/GenBank/DDBJ whole genome shotgun (WGS) entry which is preliminary data.</text>
</comment>
<proteinExistence type="predicted"/>
<dbReference type="Pfam" id="PF05180">
    <property type="entry name" value="zf-DNL"/>
    <property type="match status" value="1"/>
</dbReference>
<accession>A0ABD3HM97</accession>
<keyword evidence="5" id="KW-1185">Reference proteome</keyword>
<dbReference type="PROSITE" id="PS51501">
    <property type="entry name" value="ZF_DNL"/>
    <property type="match status" value="1"/>
</dbReference>
<evidence type="ECO:0000313" key="4">
    <source>
        <dbReference type="EMBL" id="KAL3690484.1"/>
    </source>
</evidence>
<dbReference type="InterPro" id="IPR024158">
    <property type="entry name" value="Mt_import_TIM15"/>
</dbReference>
<sequence>MANLIALQTSAINSSLAACSSCSQRLGGVSSPSSSVVPPQIGRTVIQSHYGESGLSYLRRGQPAFPVLKAARDSSEWIEDSSGSNGTETEDGNAANPLVWEGKSEEQLEGLVPFGRTSFSTLSKDMAMGLVLQAATATGWTTGSGLEGPAIPREENSEEEEKLKFPSLSKSPRRKMRVAFTCNKCGERTTRAINPHAYSDGTVFVQCKGCDVFHKLVDNLKLFHEMNGKLYRGYDIPWYANDQPYDFFNGRYPIDDRFSSF</sequence>